<dbReference type="PANTHER" id="PTHR34295:SF1">
    <property type="entry name" value="BIOTIN TRANSPORTER BIOY"/>
    <property type="match status" value="1"/>
</dbReference>
<protein>
    <recommendedName>
        <fullName evidence="2">Biotin transporter</fullName>
    </recommendedName>
</protein>
<comment type="subcellular location">
    <subcellularLocation>
        <location evidence="2">Cell membrane</location>
        <topology evidence="2">Multi-pass membrane protein</topology>
    </subcellularLocation>
</comment>
<feature type="transmembrane region" description="Helical" evidence="3">
    <location>
        <begin position="30"/>
        <end position="46"/>
    </location>
</feature>
<dbReference type="GO" id="GO:0005886">
    <property type="term" value="C:plasma membrane"/>
    <property type="evidence" value="ECO:0007669"/>
    <property type="project" value="UniProtKB-SubCell"/>
</dbReference>
<evidence type="ECO:0000313" key="5">
    <source>
        <dbReference type="Proteomes" id="UP000310506"/>
    </source>
</evidence>
<dbReference type="GO" id="GO:0015225">
    <property type="term" value="F:biotin transmembrane transporter activity"/>
    <property type="evidence" value="ECO:0007669"/>
    <property type="project" value="UniProtKB-UniRule"/>
</dbReference>
<dbReference type="AlphaFoldDB" id="A0A4S3B788"/>
<feature type="transmembrane region" description="Helical" evidence="3">
    <location>
        <begin position="53"/>
        <end position="70"/>
    </location>
</feature>
<name>A0A4S3B788_9ENTE</name>
<keyword evidence="2" id="KW-0813">Transport</keyword>
<comment type="similarity">
    <text evidence="1 2">Belongs to the BioY family.</text>
</comment>
<keyword evidence="3" id="KW-0812">Transmembrane</keyword>
<feature type="transmembrane region" description="Helical" evidence="3">
    <location>
        <begin position="109"/>
        <end position="130"/>
    </location>
</feature>
<comment type="caution">
    <text evidence="4">The sequence shown here is derived from an EMBL/GenBank/DDBJ whole genome shotgun (WGS) entry which is preliminary data.</text>
</comment>
<dbReference type="PIRSF" id="PIRSF016661">
    <property type="entry name" value="BioY"/>
    <property type="match status" value="1"/>
</dbReference>
<organism evidence="4 5">
    <name type="scientific">Vagococcus silagei</name>
    <dbReference type="NCBI Taxonomy" id="2508885"/>
    <lineage>
        <taxon>Bacteria</taxon>
        <taxon>Bacillati</taxon>
        <taxon>Bacillota</taxon>
        <taxon>Bacilli</taxon>
        <taxon>Lactobacillales</taxon>
        <taxon>Enterococcaceae</taxon>
        <taxon>Vagococcus</taxon>
    </lineage>
</organism>
<dbReference type="InterPro" id="IPR003784">
    <property type="entry name" value="BioY"/>
</dbReference>
<keyword evidence="2" id="KW-1003">Cell membrane</keyword>
<reference evidence="4 5" key="1">
    <citation type="submission" date="2019-01" db="EMBL/GenBank/DDBJ databases">
        <title>Vagococcus silagei sp. nov. isolated from brewer's grain.</title>
        <authorList>
            <person name="Guu J.-R."/>
        </authorList>
    </citation>
    <scope>NUCLEOTIDE SEQUENCE [LARGE SCALE GENOMIC DNA]</scope>
    <source>
        <strain evidence="4 5">2B-2</strain>
    </source>
</reference>
<sequence>MNIKTMTRIGLFTALIIVLSQVSIPMPFGVPITLQTFIIPLAGIVLGKRDGTIAVLLYLMLGLVGLPVFANFSGGAAIFMGPTGGFILSFPVLSYLAGLGAESHKTNHLVAGLISGVTLNYLVGVLFFMFVTKQSFWFALTVCVVPFLLVDFIKVFILITLTKRLEKFQLVALAK</sequence>
<dbReference type="Pfam" id="PF02632">
    <property type="entry name" value="BioY"/>
    <property type="match status" value="1"/>
</dbReference>
<proteinExistence type="inferred from homology"/>
<evidence type="ECO:0000256" key="3">
    <source>
        <dbReference type="SAM" id="Phobius"/>
    </source>
</evidence>
<dbReference type="PANTHER" id="PTHR34295">
    <property type="entry name" value="BIOTIN TRANSPORTER BIOY"/>
    <property type="match status" value="1"/>
</dbReference>
<feature type="transmembrane region" description="Helical" evidence="3">
    <location>
        <begin position="136"/>
        <end position="159"/>
    </location>
</feature>
<dbReference type="EMBL" id="SDGV01000001">
    <property type="protein sequence ID" value="THB62317.1"/>
    <property type="molecule type" value="Genomic_DNA"/>
</dbReference>
<dbReference type="Proteomes" id="UP000310506">
    <property type="component" value="Unassembled WGS sequence"/>
</dbReference>
<feature type="transmembrane region" description="Helical" evidence="3">
    <location>
        <begin position="76"/>
        <end position="97"/>
    </location>
</feature>
<gene>
    <name evidence="4" type="ORF">ESZ54_00445</name>
</gene>
<evidence type="ECO:0000256" key="1">
    <source>
        <dbReference type="ARBA" id="ARBA00010692"/>
    </source>
</evidence>
<dbReference type="RefSeq" id="WP_136135703.1">
    <property type="nucleotide sequence ID" value="NZ_SDGV01000001.1"/>
</dbReference>
<dbReference type="Gene3D" id="1.10.1760.20">
    <property type="match status" value="1"/>
</dbReference>
<evidence type="ECO:0000256" key="2">
    <source>
        <dbReference type="PIRNR" id="PIRNR016661"/>
    </source>
</evidence>
<dbReference type="OrthoDB" id="9803495at2"/>
<keyword evidence="5" id="KW-1185">Reference proteome</keyword>
<accession>A0A4S3B788</accession>
<evidence type="ECO:0000313" key="4">
    <source>
        <dbReference type="EMBL" id="THB62317.1"/>
    </source>
</evidence>
<keyword evidence="2 3" id="KW-0472">Membrane</keyword>
<keyword evidence="3" id="KW-1133">Transmembrane helix</keyword>